<feature type="domain" description="Peptidase S1" evidence="2">
    <location>
        <begin position="54"/>
        <end position="246"/>
    </location>
</feature>
<evidence type="ECO:0000256" key="1">
    <source>
        <dbReference type="SAM" id="SignalP"/>
    </source>
</evidence>
<dbReference type="Pfam" id="PF00089">
    <property type="entry name" value="Trypsin"/>
    <property type="match status" value="1"/>
</dbReference>
<evidence type="ECO:0000313" key="4">
    <source>
        <dbReference type="Proteomes" id="UP000092460"/>
    </source>
</evidence>
<dbReference type="VEuPathDB" id="VectorBase:GPPI017802"/>
<dbReference type="Gene3D" id="2.40.10.10">
    <property type="entry name" value="Trypsin-like serine proteases"/>
    <property type="match status" value="1"/>
</dbReference>
<reference evidence="3" key="2">
    <citation type="submission" date="2020-05" db="UniProtKB">
        <authorList>
            <consortium name="EnsemblMetazoa"/>
        </authorList>
    </citation>
    <scope>IDENTIFICATION</scope>
    <source>
        <strain evidence="3">IAEA</strain>
    </source>
</reference>
<sequence>MSKNMFVIFIVYFTLFVTIQYFVAGQCNPDNSTFNQSLALAKCTEKDKHETLLAGVIITDNFILTASKLPPDGIPCVITYNLDGKHREQTTESLGIRIYLSEQNIDPNSLPQVQLLELNPPIIFELPGYIPDIILAETMKLAKRRPKIRENATLHTIREKDNQYDVVQMEVKFASRVECEKENEYLHPHVFCITIVEGGCDGCKDVKAGSALVQNDGLIGIVSERQSCDPSKMILCANVYEVRKWIESNVNVGGFWPWSWAGNGNNVTTIAWQHNVCLAQEALSYTGCERDGSIMDKRDHMHLQQEAFSPVFMV</sequence>
<dbReference type="STRING" id="67801.A0A1B0B3P6"/>
<evidence type="ECO:0000313" key="3">
    <source>
        <dbReference type="EnsemblMetazoa" id="GPPI017802-PA"/>
    </source>
</evidence>
<feature type="signal peptide" evidence="1">
    <location>
        <begin position="1"/>
        <end position="25"/>
    </location>
</feature>
<dbReference type="InterPro" id="IPR043504">
    <property type="entry name" value="Peptidase_S1_PA_chymotrypsin"/>
</dbReference>
<keyword evidence="1" id="KW-0732">Signal</keyword>
<feature type="chain" id="PRO_5008404449" description="Peptidase S1 domain-containing protein" evidence="1">
    <location>
        <begin position="26"/>
        <end position="314"/>
    </location>
</feature>
<dbReference type="SUPFAM" id="SSF50494">
    <property type="entry name" value="Trypsin-like serine proteases"/>
    <property type="match status" value="1"/>
</dbReference>
<protein>
    <recommendedName>
        <fullName evidence="2">Peptidase S1 domain-containing protein</fullName>
    </recommendedName>
</protein>
<evidence type="ECO:0000259" key="2">
    <source>
        <dbReference type="Pfam" id="PF00089"/>
    </source>
</evidence>
<reference evidence="4" key="1">
    <citation type="submission" date="2015-01" db="EMBL/GenBank/DDBJ databases">
        <authorList>
            <person name="Aksoy S."/>
            <person name="Warren W."/>
            <person name="Wilson R.K."/>
        </authorList>
    </citation>
    <scope>NUCLEOTIDE SEQUENCE [LARGE SCALE GENOMIC DNA]</scope>
    <source>
        <strain evidence="4">IAEA</strain>
    </source>
</reference>
<dbReference type="EnsemblMetazoa" id="GPPI017802-RA">
    <property type="protein sequence ID" value="GPPI017802-PA"/>
    <property type="gene ID" value="GPPI017802"/>
</dbReference>
<dbReference type="EMBL" id="JXJN01007957">
    <property type="status" value="NOT_ANNOTATED_CDS"/>
    <property type="molecule type" value="Genomic_DNA"/>
</dbReference>
<dbReference type="GO" id="GO:0004252">
    <property type="term" value="F:serine-type endopeptidase activity"/>
    <property type="evidence" value="ECO:0007669"/>
    <property type="project" value="InterPro"/>
</dbReference>
<dbReference type="InterPro" id="IPR001254">
    <property type="entry name" value="Trypsin_dom"/>
</dbReference>
<keyword evidence="4" id="KW-1185">Reference proteome</keyword>
<name>A0A1B0B3P6_9MUSC</name>
<dbReference type="AlphaFoldDB" id="A0A1B0B3P6"/>
<accession>A0A1B0B3P6</accession>
<dbReference type="Proteomes" id="UP000092460">
    <property type="component" value="Unassembled WGS sequence"/>
</dbReference>
<dbReference type="InterPro" id="IPR009003">
    <property type="entry name" value="Peptidase_S1_PA"/>
</dbReference>
<proteinExistence type="predicted"/>
<organism evidence="3 4">
    <name type="scientific">Glossina palpalis gambiensis</name>
    <dbReference type="NCBI Taxonomy" id="67801"/>
    <lineage>
        <taxon>Eukaryota</taxon>
        <taxon>Metazoa</taxon>
        <taxon>Ecdysozoa</taxon>
        <taxon>Arthropoda</taxon>
        <taxon>Hexapoda</taxon>
        <taxon>Insecta</taxon>
        <taxon>Pterygota</taxon>
        <taxon>Neoptera</taxon>
        <taxon>Endopterygota</taxon>
        <taxon>Diptera</taxon>
        <taxon>Brachycera</taxon>
        <taxon>Muscomorpha</taxon>
        <taxon>Hippoboscoidea</taxon>
        <taxon>Glossinidae</taxon>
        <taxon>Glossina</taxon>
    </lineage>
</organism>
<dbReference type="GO" id="GO:0006508">
    <property type="term" value="P:proteolysis"/>
    <property type="evidence" value="ECO:0007669"/>
    <property type="project" value="InterPro"/>
</dbReference>